<protein>
    <submittedName>
        <fullName evidence="1">Uncharacterized protein</fullName>
    </submittedName>
</protein>
<dbReference type="Proteomes" id="UP000828941">
    <property type="component" value="Chromosome 1"/>
</dbReference>
<keyword evidence="2" id="KW-1185">Reference proteome</keyword>
<dbReference type="EMBL" id="CM039426">
    <property type="protein sequence ID" value="KAI4357769.1"/>
    <property type="molecule type" value="Genomic_DNA"/>
</dbReference>
<reference evidence="1 2" key="1">
    <citation type="journal article" date="2022" name="DNA Res.">
        <title>Chromosomal-level genome assembly of the orchid tree Bauhinia variegata (Leguminosae; Cercidoideae) supports the allotetraploid origin hypothesis of Bauhinia.</title>
        <authorList>
            <person name="Zhong Y."/>
            <person name="Chen Y."/>
            <person name="Zheng D."/>
            <person name="Pang J."/>
            <person name="Liu Y."/>
            <person name="Luo S."/>
            <person name="Meng S."/>
            <person name="Qian L."/>
            <person name="Wei D."/>
            <person name="Dai S."/>
            <person name="Zhou R."/>
        </authorList>
    </citation>
    <scope>NUCLEOTIDE SEQUENCE [LARGE SCALE GENOMIC DNA]</scope>
    <source>
        <strain evidence="1">BV-YZ2020</strain>
    </source>
</reference>
<sequence length="119" mass="13569">MLVVDITRIRDEINLVNLALKKIRNSALGELVDPSLGFECDDEVRRMIVSVAELAFQCLQMGKELRPSMGQVLSELERIENGTDELEHLEEEDLHEIQISNSKVHLPPSLPPRTMRLDH</sequence>
<proteinExistence type="predicted"/>
<evidence type="ECO:0000313" key="2">
    <source>
        <dbReference type="Proteomes" id="UP000828941"/>
    </source>
</evidence>
<comment type="caution">
    <text evidence="1">The sequence shown here is derived from an EMBL/GenBank/DDBJ whole genome shotgun (WGS) entry which is preliminary data.</text>
</comment>
<accession>A0ACB9QCP5</accession>
<organism evidence="1 2">
    <name type="scientific">Bauhinia variegata</name>
    <name type="common">Purple orchid tree</name>
    <name type="synonym">Phanera variegata</name>
    <dbReference type="NCBI Taxonomy" id="167791"/>
    <lineage>
        <taxon>Eukaryota</taxon>
        <taxon>Viridiplantae</taxon>
        <taxon>Streptophyta</taxon>
        <taxon>Embryophyta</taxon>
        <taxon>Tracheophyta</taxon>
        <taxon>Spermatophyta</taxon>
        <taxon>Magnoliopsida</taxon>
        <taxon>eudicotyledons</taxon>
        <taxon>Gunneridae</taxon>
        <taxon>Pentapetalae</taxon>
        <taxon>rosids</taxon>
        <taxon>fabids</taxon>
        <taxon>Fabales</taxon>
        <taxon>Fabaceae</taxon>
        <taxon>Cercidoideae</taxon>
        <taxon>Cercideae</taxon>
        <taxon>Bauhiniinae</taxon>
        <taxon>Bauhinia</taxon>
    </lineage>
</organism>
<name>A0ACB9QCP5_BAUVA</name>
<gene>
    <name evidence="1" type="ORF">L6164_001696</name>
</gene>
<evidence type="ECO:0000313" key="1">
    <source>
        <dbReference type="EMBL" id="KAI4357769.1"/>
    </source>
</evidence>